<organism evidence="2 3">
    <name type="scientific">Vibrio vulnificus</name>
    <dbReference type="NCBI Taxonomy" id="672"/>
    <lineage>
        <taxon>Bacteria</taxon>
        <taxon>Pseudomonadati</taxon>
        <taxon>Pseudomonadota</taxon>
        <taxon>Gammaproteobacteria</taxon>
        <taxon>Vibrionales</taxon>
        <taxon>Vibrionaceae</taxon>
        <taxon>Vibrio</taxon>
    </lineage>
</organism>
<sequence length="171" mass="19651">MALILASAWFNLVWFLAVIGTEQWQWVTLCFALMTLGYQYRVDPKTWKPTLLIAVVGCLVDSLNQYLSIFQFTSTFLPVWLLSLWGVFAWYAYQLKRILLRFAPFYVLTVGALGGCLSYYAGYKLNAVAYGYSVLITASIVFLEWAIITLFIIKVLRHDEKSKLCHSEYVS</sequence>
<evidence type="ECO:0000256" key="1">
    <source>
        <dbReference type="SAM" id="Phobius"/>
    </source>
</evidence>
<evidence type="ECO:0000313" key="3">
    <source>
        <dbReference type="Proteomes" id="UP000237466"/>
    </source>
</evidence>
<dbReference type="RefSeq" id="WP_085760895.1">
    <property type="nucleotide sequence ID" value="NZ_CP015512.1"/>
</dbReference>
<accession>A0A1W6M2Z0</accession>
<keyword evidence="1" id="KW-0812">Transmembrane</keyword>
<dbReference type="InterPro" id="IPR021306">
    <property type="entry name" value="DUF2878"/>
</dbReference>
<dbReference type="Proteomes" id="UP000237466">
    <property type="component" value="Unassembled WGS sequence"/>
</dbReference>
<dbReference type="Pfam" id="PF11086">
    <property type="entry name" value="DUF2878"/>
    <property type="match status" value="1"/>
</dbReference>
<reference evidence="2 3" key="1">
    <citation type="journal article" date="2018" name="Front. Microbiol.">
        <title>Phylogeny of Vibrio vulnificus from the Analysis of the Core-Genome: Implications for Intra-Species Taxonomy.</title>
        <authorList>
            <person name="Roig F.J."/>
            <person name="Gonzalez-Candelas F."/>
            <person name="Sanjuan E."/>
            <person name="Fouz B."/>
            <person name="Feil E.J."/>
            <person name="Llorens C."/>
            <person name="Baker-Austin C."/>
            <person name="Oliver J.D."/>
            <person name="Danin-Poleg Y."/>
            <person name="Gibas C.J."/>
            <person name="Kashi Y."/>
            <person name="Gulig P.A."/>
            <person name="Morrison S.S."/>
            <person name="Amaro C."/>
        </authorList>
    </citation>
    <scope>NUCLEOTIDE SEQUENCE [LARGE SCALE GENOMIC DNA]</scope>
    <source>
        <strain evidence="2 3">CECT4608</strain>
    </source>
</reference>
<dbReference type="EMBL" id="PDGH01000112">
    <property type="protein sequence ID" value="POB45941.1"/>
    <property type="molecule type" value="Genomic_DNA"/>
</dbReference>
<proteinExistence type="predicted"/>
<protein>
    <submittedName>
        <fullName evidence="2">DUF2878 domain-containing protein</fullName>
    </submittedName>
</protein>
<feature type="transmembrane region" description="Helical" evidence="1">
    <location>
        <begin position="105"/>
        <end position="123"/>
    </location>
</feature>
<gene>
    <name evidence="2" type="ORF">CRN52_15595</name>
</gene>
<dbReference type="AlphaFoldDB" id="A0A1W6M2Z0"/>
<feature type="transmembrane region" description="Helical" evidence="1">
    <location>
        <begin position="75"/>
        <end position="93"/>
    </location>
</feature>
<keyword evidence="1" id="KW-0472">Membrane</keyword>
<feature type="transmembrane region" description="Helical" evidence="1">
    <location>
        <begin position="129"/>
        <end position="153"/>
    </location>
</feature>
<keyword evidence="1" id="KW-1133">Transmembrane helix</keyword>
<comment type="caution">
    <text evidence="2">The sequence shown here is derived from an EMBL/GenBank/DDBJ whole genome shotgun (WGS) entry which is preliminary data.</text>
</comment>
<feature type="transmembrane region" description="Helical" evidence="1">
    <location>
        <begin position="12"/>
        <end position="38"/>
    </location>
</feature>
<name>A0A1W6M2Z0_VIBVL</name>
<evidence type="ECO:0000313" key="2">
    <source>
        <dbReference type="EMBL" id="POB45941.1"/>
    </source>
</evidence>